<dbReference type="InterPro" id="IPR007854">
    <property type="entry name" value="Fip1_dom"/>
</dbReference>
<feature type="compositionally biased region" description="Acidic residues" evidence="5">
    <location>
        <begin position="83"/>
        <end position="100"/>
    </location>
</feature>
<proteinExistence type="inferred from homology"/>
<dbReference type="GeneID" id="108740268"/>
<feature type="compositionally biased region" description="Pro residues" evidence="5">
    <location>
        <begin position="362"/>
        <end position="380"/>
    </location>
</feature>
<gene>
    <name evidence="8" type="primary">LOC108740260</name>
    <name evidence="9" type="synonym">LOC108740268</name>
</gene>
<evidence type="ECO:0000256" key="5">
    <source>
        <dbReference type="SAM" id="MobiDB-lite"/>
    </source>
</evidence>
<comment type="similarity">
    <text evidence="2">Belongs to the FIP1 family.</text>
</comment>
<dbReference type="KEGG" id="apln:108740260"/>
<feature type="region of interest" description="Disordered" evidence="5">
    <location>
        <begin position="1"/>
        <end position="103"/>
    </location>
</feature>
<sequence>MADDAENDDKWLYGDHSEILPQETAEKAVEESQEKQDEEEKKDQENENSQNNADQTDAEHTEQSTEEEAAKDNGEVEKQNGEEGSEKEEGDYDEDSDDDVNVVIGDIKTSPAYTSLNIKRGGLLTSTTKGDKIPQAPQTGKFSVEEFDQPGMINGVPAVEYNLDSLEDKPWRKPGADITDYFNYGFNEDTWRAYCERQKRMRLNESGSGLVPLNSIGMPRGPVPILNDNSKYSGNYTGIRKAGPPPGRRMTGAIDVIGGAATRVPGTLGKTEPPKENVIQVMTADRREYSRKPGFPDLTVPPPSGNFEEFQPEFGFNPEPEPFYGGYEPTQDCQWGTEPNPAWQPTEIKALTPGPAPVVPAPIPPVNMGPPPFITVPPPTKEASPVRSHSREKTKERESNRREHEKSRDRERSHRRERSRSRSKRHKSRSRSPSRRSHKKKKSRRHEDSD</sequence>
<dbReference type="RefSeq" id="XP_018330030.1">
    <property type="nucleotide sequence ID" value="XM_018474528.1"/>
</dbReference>
<keyword evidence="3" id="KW-0507">mRNA processing</keyword>
<comment type="subcellular location">
    <subcellularLocation>
        <location evidence="1">Nucleus</location>
    </subcellularLocation>
</comment>
<dbReference type="PANTHER" id="PTHR13484:SF0">
    <property type="entry name" value="PRE-MRNA 3'-END-PROCESSING FACTOR FIP1"/>
    <property type="match status" value="1"/>
</dbReference>
<keyword evidence="7" id="KW-1185">Reference proteome</keyword>
<dbReference type="PANTHER" id="PTHR13484">
    <property type="entry name" value="FIP1-LIKE 1 PROTEIN"/>
    <property type="match status" value="1"/>
</dbReference>
<keyword evidence="4" id="KW-0539">Nucleus</keyword>
<evidence type="ECO:0000256" key="1">
    <source>
        <dbReference type="ARBA" id="ARBA00004123"/>
    </source>
</evidence>
<evidence type="ECO:0000313" key="9">
    <source>
        <dbReference type="RefSeq" id="XP_018330030.1"/>
    </source>
</evidence>
<dbReference type="OrthoDB" id="1917198at2759"/>
<dbReference type="InterPro" id="IPR051187">
    <property type="entry name" value="Pre-mRNA_3'-end_processing_reg"/>
</dbReference>
<feature type="compositionally biased region" description="Basic and acidic residues" evidence="5">
    <location>
        <begin position="57"/>
        <end position="81"/>
    </location>
</feature>
<dbReference type="Proteomes" id="UP000192223">
    <property type="component" value="Unplaced"/>
</dbReference>
<dbReference type="RefSeq" id="XP_018330021.1">
    <property type="nucleotide sequence ID" value="XM_018474519.1"/>
</dbReference>
<protein>
    <submittedName>
        <fullName evidence="8 9">Pre-mRNA 3'-end-processing factor FIP1-like</fullName>
    </submittedName>
</protein>
<dbReference type="STRING" id="224129.A0A1W4X1L4"/>
<dbReference type="GO" id="GO:0005847">
    <property type="term" value="C:mRNA cleavage and polyadenylation specificity factor complex"/>
    <property type="evidence" value="ECO:0007669"/>
    <property type="project" value="TreeGrafter"/>
</dbReference>
<feature type="region of interest" description="Disordered" evidence="5">
    <location>
        <begin position="362"/>
        <end position="450"/>
    </location>
</feature>
<dbReference type="GeneID" id="108740260"/>
<feature type="compositionally biased region" description="Basic and acidic residues" evidence="5">
    <location>
        <begin position="389"/>
        <end position="414"/>
    </location>
</feature>
<organism evidence="7 8">
    <name type="scientific">Agrilus planipennis</name>
    <name type="common">Emerald ash borer</name>
    <name type="synonym">Agrilus marcopoli</name>
    <dbReference type="NCBI Taxonomy" id="224129"/>
    <lineage>
        <taxon>Eukaryota</taxon>
        <taxon>Metazoa</taxon>
        <taxon>Ecdysozoa</taxon>
        <taxon>Arthropoda</taxon>
        <taxon>Hexapoda</taxon>
        <taxon>Insecta</taxon>
        <taxon>Pterygota</taxon>
        <taxon>Neoptera</taxon>
        <taxon>Endopterygota</taxon>
        <taxon>Coleoptera</taxon>
        <taxon>Polyphaga</taxon>
        <taxon>Elateriformia</taxon>
        <taxon>Buprestoidea</taxon>
        <taxon>Buprestidae</taxon>
        <taxon>Agrilinae</taxon>
        <taxon>Agrilus</taxon>
    </lineage>
</organism>
<feature type="compositionally biased region" description="Basic residues" evidence="5">
    <location>
        <begin position="415"/>
        <end position="444"/>
    </location>
</feature>
<evidence type="ECO:0000256" key="2">
    <source>
        <dbReference type="ARBA" id="ARBA00007459"/>
    </source>
</evidence>
<dbReference type="AlphaFoldDB" id="A0A1W4X1L4"/>
<evidence type="ECO:0000313" key="7">
    <source>
        <dbReference type="Proteomes" id="UP000192223"/>
    </source>
</evidence>
<feature type="domain" description="Pre-mRNA polyadenylation factor Fip1" evidence="6">
    <location>
        <begin position="160"/>
        <end position="202"/>
    </location>
</feature>
<dbReference type="GO" id="GO:0006397">
    <property type="term" value="P:mRNA processing"/>
    <property type="evidence" value="ECO:0007669"/>
    <property type="project" value="UniProtKB-KW"/>
</dbReference>
<feature type="compositionally biased region" description="Basic and acidic residues" evidence="5">
    <location>
        <begin position="8"/>
        <end position="45"/>
    </location>
</feature>
<accession>A0A1W4X1L4</accession>
<evidence type="ECO:0000313" key="8">
    <source>
        <dbReference type="RefSeq" id="XP_018330021.1"/>
    </source>
</evidence>
<dbReference type="KEGG" id="apln:108740268"/>
<evidence type="ECO:0000256" key="3">
    <source>
        <dbReference type="ARBA" id="ARBA00022664"/>
    </source>
</evidence>
<evidence type="ECO:0000256" key="4">
    <source>
        <dbReference type="ARBA" id="ARBA00023242"/>
    </source>
</evidence>
<dbReference type="Pfam" id="PF05182">
    <property type="entry name" value="Fip1"/>
    <property type="match status" value="1"/>
</dbReference>
<evidence type="ECO:0000259" key="6">
    <source>
        <dbReference type="Pfam" id="PF05182"/>
    </source>
</evidence>
<name>A0A1W4X1L4_AGRPL</name>
<reference evidence="8 9" key="1">
    <citation type="submission" date="2025-04" db="UniProtKB">
        <authorList>
            <consortium name="RefSeq"/>
        </authorList>
    </citation>
    <scope>IDENTIFICATION</scope>
    <source>
        <tissue evidence="8 9">Entire body</tissue>
    </source>
</reference>